<dbReference type="EMBL" id="SNWQ01000003">
    <property type="protein sequence ID" value="TDO51648.1"/>
    <property type="molecule type" value="Genomic_DNA"/>
</dbReference>
<dbReference type="Gene3D" id="3.20.20.30">
    <property type="entry name" value="Luciferase-like domain"/>
    <property type="match status" value="1"/>
</dbReference>
<dbReference type="SUPFAM" id="SSF51679">
    <property type="entry name" value="Bacterial luciferase-like"/>
    <property type="match status" value="1"/>
</dbReference>
<dbReference type="InterPro" id="IPR036661">
    <property type="entry name" value="Luciferase-like_sf"/>
</dbReference>
<reference evidence="6 7" key="1">
    <citation type="submission" date="2019-03" db="EMBL/GenBank/DDBJ databases">
        <title>Genomic Encyclopedia of Type Strains, Phase III (KMG-III): the genomes of soil and plant-associated and newly described type strains.</title>
        <authorList>
            <person name="Whitman W."/>
        </authorList>
    </citation>
    <scope>NUCLEOTIDE SEQUENCE [LARGE SCALE GENOMIC DNA]</scope>
    <source>
        <strain evidence="6 7">VKM Ac-2527</strain>
    </source>
</reference>
<keyword evidence="1" id="KW-0285">Flavoprotein</keyword>
<organism evidence="6 7">
    <name type="scientific">Kribbella caucasensis</name>
    <dbReference type="NCBI Taxonomy" id="2512215"/>
    <lineage>
        <taxon>Bacteria</taxon>
        <taxon>Bacillati</taxon>
        <taxon>Actinomycetota</taxon>
        <taxon>Actinomycetes</taxon>
        <taxon>Propionibacteriales</taxon>
        <taxon>Kribbellaceae</taxon>
        <taxon>Kribbella</taxon>
    </lineage>
</organism>
<dbReference type="OrthoDB" id="143323at2"/>
<keyword evidence="4" id="KW-0503">Monooxygenase</keyword>
<evidence type="ECO:0000259" key="5">
    <source>
        <dbReference type="Pfam" id="PF00296"/>
    </source>
</evidence>
<dbReference type="InterPro" id="IPR050172">
    <property type="entry name" value="SsuD_RutA_monooxygenase"/>
</dbReference>
<keyword evidence="2" id="KW-0288">FMN</keyword>
<feature type="domain" description="Luciferase-like" evidence="5">
    <location>
        <begin position="21"/>
        <end position="254"/>
    </location>
</feature>
<dbReference type="RefSeq" id="WP_133799556.1">
    <property type="nucleotide sequence ID" value="NZ_SNWQ01000003.1"/>
</dbReference>
<accession>A0A4R6KK03</accession>
<evidence type="ECO:0000313" key="7">
    <source>
        <dbReference type="Proteomes" id="UP000295388"/>
    </source>
</evidence>
<sequence>MTISLGYQIPKFTYPGGADALFETVVAQTREAEASGFDTVLVMDHFYQLPDLGAIDEPMLEAYSILAALAASSSTVQLAALVSGNTYRNPALLAKTVSTLDVISRGRAILGIGAGWFQQEHDELGFAFDTFTERFQKLEEALEIIAPMLRGERLTFDGKWYQVQNALNEPRYRDAVPIMLGGSGERKTFRLAARFADHINMICPRPVLPHKVQVLHQRCEEIGRDPGTLKSSFLATAIPVDSAAEGRRVHESLSPFLQAESFIGSPAEIAGQLGDDILGAGVDGLIINMPVNGHEPGLVAEMGKLLSPLVAQ</sequence>
<gene>
    <name evidence="6" type="ORF">EV643_103387</name>
</gene>
<evidence type="ECO:0000256" key="4">
    <source>
        <dbReference type="ARBA" id="ARBA00023033"/>
    </source>
</evidence>
<evidence type="ECO:0000256" key="1">
    <source>
        <dbReference type="ARBA" id="ARBA00022630"/>
    </source>
</evidence>
<dbReference type="GO" id="GO:0046306">
    <property type="term" value="P:alkanesulfonate catabolic process"/>
    <property type="evidence" value="ECO:0007669"/>
    <property type="project" value="TreeGrafter"/>
</dbReference>
<dbReference type="InterPro" id="IPR011251">
    <property type="entry name" value="Luciferase-like_dom"/>
</dbReference>
<keyword evidence="3" id="KW-0560">Oxidoreductase</keyword>
<dbReference type="PANTHER" id="PTHR42847:SF8">
    <property type="entry name" value="CONSERVED PROTEIN"/>
    <property type="match status" value="1"/>
</dbReference>
<dbReference type="PANTHER" id="PTHR42847">
    <property type="entry name" value="ALKANESULFONATE MONOOXYGENASE"/>
    <property type="match status" value="1"/>
</dbReference>
<dbReference type="AlphaFoldDB" id="A0A4R6KK03"/>
<dbReference type="Proteomes" id="UP000295388">
    <property type="component" value="Unassembled WGS sequence"/>
</dbReference>
<dbReference type="InterPro" id="IPR019952">
    <property type="entry name" value="F420_OxRdatse_Rv1855c_pred"/>
</dbReference>
<dbReference type="GO" id="GO:0008726">
    <property type="term" value="F:alkanesulfonate monooxygenase activity"/>
    <property type="evidence" value="ECO:0007669"/>
    <property type="project" value="TreeGrafter"/>
</dbReference>
<evidence type="ECO:0000256" key="2">
    <source>
        <dbReference type="ARBA" id="ARBA00022643"/>
    </source>
</evidence>
<name>A0A4R6KK03_9ACTN</name>
<comment type="caution">
    <text evidence="6">The sequence shown here is derived from an EMBL/GenBank/DDBJ whole genome shotgun (WGS) entry which is preliminary data.</text>
</comment>
<evidence type="ECO:0000256" key="3">
    <source>
        <dbReference type="ARBA" id="ARBA00023002"/>
    </source>
</evidence>
<protein>
    <submittedName>
        <fullName evidence="6">F420-dependent oxidoreductase-like protein</fullName>
    </submittedName>
</protein>
<dbReference type="NCBIfam" id="TIGR03560">
    <property type="entry name" value="F420_Rv1855c"/>
    <property type="match status" value="1"/>
</dbReference>
<proteinExistence type="predicted"/>
<dbReference type="Pfam" id="PF00296">
    <property type="entry name" value="Bac_luciferase"/>
    <property type="match status" value="1"/>
</dbReference>
<keyword evidence="7" id="KW-1185">Reference proteome</keyword>
<evidence type="ECO:0000313" key="6">
    <source>
        <dbReference type="EMBL" id="TDO51648.1"/>
    </source>
</evidence>